<dbReference type="AlphaFoldDB" id="A0A261VDK3"/>
<dbReference type="PANTHER" id="PTHR30290:SF9">
    <property type="entry name" value="OLIGOPEPTIDE-BINDING PROTEIN APPA"/>
    <property type="match status" value="1"/>
</dbReference>
<dbReference type="Proteomes" id="UP000216429">
    <property type="component" value="Unassembled WGS sequence"/>
</dbReference>
<dbReference type="RefSeq" id="WP_094815568.1">
    <property type="nucleotide sequence ID" value="NZ_NEVU01000003.1"/>
</dbReference>
<protein>
    <recommendedName>
        <fullName evidence="5">Solute-binding protein family 5 domain-containing protein</fullName>
    </recommendedName>
</protein>
<dbReference type="EMBL" id="NEVU01000003">
    <property type="protein sequence ID" value="OZI71660.1"/>
    <property type="molecule type" value="Genomic_DNA"/>
</dbReference>
<dbReference type="Pfam" id="PF00496">
    <property type="entry name" value="SBP_bac_5"/>
    <property type="match status" value="1"/>
</dbReference>
<keyword evidence="2" id="KW-0813">Transport</keyword>
<dbReference type="Gene3D" id="3.40.190.10">
    <property type="entry name" value="Periplasmic binding protein-like II"/>
    <property type="match status" value="1"/>
</dbReference>
<sequence length="522" mass="57448">MLFTRRRFNLLMGLAAIAQGAIPTIVFGKSAGTVTEYANEPAVLTQIDRNGPEAIAAKILEGLVDHDADLKLVPALAVSWEQSPDALRHTFHLRKGVKWHDGKPFTSADVAYSLLTLKKVHPRRKSTFANLVDVETPDASTAVLVFSKPAPYLYGALGAGAPIFPKHLYDGVPLATNPAQSAPVGTGPFVFKQWARGSHVLLERNPDYWGGADPQVDRVVLRFIPDIGARVAALETAELDIGGPGVPISEVDRLRKLSKLTVVDDVKDLGGPHIQFFYNLDKPLLQDIRVRKAIAHAINIPEVISTVFRGYARPAPSVIGPNLPDFHDASIQPYAFDLDLANRLLDEAGHGRKPDGSRFSVRILYNPFSDQPGKVAEYLRSALDRIGVRGQIVPYDYATYVTKVYGERDFDIEVEQLANGYDPTDGVQRGYWSKAFKPGVPWSNAAHYHSARVDQLFEEAGAEPDVARRQALYFEIQKLVYDDIPSVGIAAPQTFAVYNARLDGVLDRVSLSRAKLRQKDKA</sequence>
<evidence type="ECO:0000256" key="2">
    <source>
        <dbReference type="ARBA" id="ARBA00022448"/>
    </source>
</evidence>
<dbReference type="OrthoDB" id="9801799at2"/>
<dbReference type="InterPro" id="IPR000914">
    <property type="entry name" value="SBP_5_dom"/>
</dbReference>
<evidence type="ECO:0000256" key="4">
    <source>
        <dbReference type="SAM" id="SignalP"/>
    </source>
</evidence>
<dbReference type="SUPFAM" id="SSF53850">
    <property type="entry name" value="Periplasmic binding protein-like II"/>
    <property type="match status" value="1"/>
</dbReference>
<reference evidence="7" key="1">
    <citation type="submission" date="2017-05" db="EMBL/GenBank/DDBJ databases">
        <title>Complete and WGS of Bordetella genogroups.</title>
        <authorList>
            <person name="Spilker T."/>
            <person name="Lipuma J."/>
        </authorList>
    </citation>
    <scope>NUCLEOTIDE SEQUENCE [LARGE SCALE GENOMIC DNA]</scope>
    <source>
        <strain evidence="7">AU6712</strain>
    </source>
</reference>
<dbReference type="Gene3D" id="3.90.76.10">
    <property type="entry name" value="Dipeptide-binding Protein, Domain 1"/>
    <property type="match status" value="1"/>
</dbReference>
<proteinExistence type="inferred from homology"/>
<dbReference type="InterPro" id="IPR030678">
    <property type="entry name" value="Peptide/Ni-bd"/>
</dbReference>
<dbReference type="GO" id="GO:1904680">
    <property type="term" value="F:peptide transmembrane transporter activity"/>
    <property type="evidence" value="ECO:0007669"/>
    <property type="project" value="TreeGrafter"/>
</dbReference>
<evidence type="ECO:0000256" key="1">
    <source>
        <dbReference type="ARBA" id="ARBA00005695"/>
    </source>
</evidence>
<organism evidence="6 7">
    <name type="scientific">Bordetella genomosp. 12</name>
    <dbReference type="NCBI Taxonomy" id="463035"/>
    <lineage>
        <taxon>Bacteria</taxon>
        <taxon>Pseudomonadati</taxon>
        <taxon>Pseudomonadota</taxon>
        <taxon>Betaproteobacteria</taxon>
        <taxon>Burkholderiales</taxon>
        <taxon>Alcaligenaceae</taxon>
        <taxon>Bordetella</taxon>
    </lineage>
</organism>
<dbReference type="Gene3D" id="3.10.105.10">
    <property type="entry name" value="Dipeptide-binding Protein, Domain 3"/>
    <property type="match status" value="1"/>
</dbReference>
<feature type="signal peptide" evidence="4">
    <location>
        <begin position="1"/>
        <end position="20"/>
    </location>
</feature>
<evidence type="ECO:0000256" key="3">
    <source>
        <dbReference type="ARBA" id="ARBA00022729"/>
    </source>
</evidence>
<dbReference type="CDD" id="cd08517">
    <property type="entry name" value="PBP2_NikA_DppA_OppA_like_13"/>
    <property type="match status" value="1"/>
</dbReference>
<dbReference type="PANTHER" id="PTHR30290">
    <property type="entry name" value="PERIPLASMIC BINDING COMPONENT OF ABC TRANSPORTER"/>
    <property type="match status" value="1"/>
</dbReference>
<evidence type="ECO:0000259" key="5">
    <source>
        <dbReference type="Pfam" id="PF00496"/>
    </source>
</evidence>
<name>A0A261VDK3_9BORD</name>
<dbReference type="GO" id="GO:0030288">
    <property type="term" value="C:outer membrane-bounded periplasmic space"/>
    <property type="evidence" value="ECO:0007669"/>
    <property type="project" value="UniProtKB-ARBA"/>
</dbReference>
<dbReference type="PIRSF" id="PIRSF002741">
    <property type="entry name" value="MppA"/>
    <property type="match status" value="1"/>
</dbReference>
<dbReference type="GO" id="GO:0043190">
    <property type="term" value="C:ATP-binding cassette (ABC) transporter complex"/>
    <property type="evidence" value="ECO:0007669"/>
    <property type="project" value="InterPro"/>
</dbReference>
<comment type="caution">
    <text evidence="6">The sequence shown here is derived from an EMBL/GenBank/DDBJ whole genome shotgun (WGS) entry which is preliminary data.</text>
</comment>
<evidence type="ECO:0000313" key="7">
    <source>
        <dbReference type="Proteomes" id="UP000216429"/>
    </source>
</evidence>
<feature type="domain" description="Solute-binding protein family 5" evidence="5">
    <location>
        <begin position="71"/>
        <end position="435"/>
    </location>
</feature>
<accession>A0A261VDK3</accession>
<dbReference type="GO" id="GO:0015833">
    <property type="term" value="P:peptide transport"/>
    <property type="evidence" value="ECO:0007669"/>
    <property type="project" value="TreeGrafter"/>
</dbReference>
<keyword evidence="7" id="KW-1185">Reference proteome</keyword>
<keyword evidence="3 4" id="KW-0732">Signal</keyword>
<comment type="similarity">
    <text evidence="1">Belongs to the bacterial solute-binding protein 5 family.</text>
</comment>
<evidence type="ECO:0000313" key="6">
    <source>
        <dbReference type="EMBL" id="OZI71660.1"/>
    </source>
</evidence>
<gene>
    <name evidence="6" type="ORF">CAL22_17830</name>
</gene>
<feature type="chain" id="PRO_5012898846" description="Solute-binding protein family 5 domain-containing protein" evidence="4">
    <location>
        <begin position="21"/>
        <end position="522"/>
    </location>
</feature>
<dbReference type="InterPro" id="IPR039424">
    <property type="entry name" value="SBP_5"/>
</dbReference>